<dbReference type="AlphaFoldDB" id="A0A2P7QKF0"/>
<dbReference type="EMBL" id="PXYI01000006">
    <property type="protein sequence ID" value="PSJ38422.1"/>
    <property type="molecule type" value="Genomic_DNA"/>
</dbReference>
<evidence type="ECO:0008006" key="5">
    <source>
        <dbReference type="Google" id="ProtNLM"/>
    </source>
</evidence>
<comment type="caution">
    <text evidence="3">The sequence shown here is derived from an EMBL/GenBank/DDBJ whole genome shotgun (WGS) entry which is preliminary data.</text>
</comment>
<dbReference type="InterPro" id="IPR035959">
    <property type="entry name" value="RutC-like_sf"/>
</dbReference>
<reference evidence="3 4" key="1">
    <citation type="submission" date="2018-03" db="EMBL/GenBank/DDBJ databases">
        <title>The draft genome of Sphingosinicella sp. GL-C-18.</title>
        <authorList>
            <person name="Liu L."/>
            <person name="Li L."/>
            <person name="Liang L."/>
            <person name="Zhang X."/>
            <person name="Wang T."/>
        </authorList>
    </citation>
    <scope>NUCLEOTIDE SEQUENCE [LARGE SCALE GENOMIC DNA]</scope>
    <source>
        <strain evidence="3 4">GL-C-18</strain>
    </source>
</reference>
<dbReference type="SUPFAM" id="SSF55298">
    <property type="entry name" value="YjgF-like"/>
    <property type="match status" value="1"/>
</dbReference>
<dbReference type="Gene3D" id="3.30.1330.40">
    <property type="entry name" value="RutC-like"/>
    <property type="match status" value="1"/>
</dbReference>
<dbReference type="PANTHER" id="PTHR11803">
    <property type="entry name" value="2-IMINOBUTANOATE/2-IMINOPROPANOATE DEAMINASE RIDA"/>
    <property type="match status" value="1"/>
</dbReference>
<sequence>MRRGRDLVAIAGAALLGAVVVSATAAGQSVEKADPPGVAKPLGGYSHVASVPPGARMLYVAGQIGNRPDGTLPDSVEDQIVQAYENVRIILASQGARPDHIVKVTVYAVARPTDMARLRAHRAMMFKGMAPPPSTWVYVSGLARPEHLVEVEAIAAVPVR</sequence>
<gene>
    <name evidence="3" type="ORF">C7I55_18445</name>
</gene>
<accession>A0A2P7QKF0</accession>
<dbReference type="Proteomes" id="UP000241167">
    <property type="component" value="Unassembled WGS sequence"/>
</dbReference>
<evidence type="ECO:0000256" key="2">
    <source>
        <dbReference type="SAM" id="SignalP"/>
    </source>
</evidence>
<keyword evidence="4" id="KW-1185">Reference proteome</keyword>
<protein>
    <recommendedName>
        <fullName evidence="5">Enamine deaminase RidA</fullName>
    </recommendedName>
</protein>
<name>A0A2P7QKF0_9SPHN</name>
<feature type="chain" id="PRO_5015194171" description="Enamine deaminase RidA" evidence="2">
    <location>
        <begin position="26"/>
        <end position="160"/>
    </location>
</feature>
<feature type="signal peptide" evidence="2">
    <location>
        <begin position="1"/>
        <end position="25"/>
    </location>
</feature>
<evidence type="ECO:0000313" key="3">
    <source>
        <dbReference type="EMBL" id="PSJ38422.1"/>
    </source>
</evidence>
<dbReference type="InterPro" id="IPR006175">
    <property type="entry name" value="YjgF/YER057c/UK114"/>
</dbReference>
<dbReference type="PANTHER" id="PTHR11803:SF58">
    <property type="entry name" value="PROTEIN HMF1-RELATED"/>
    <property type="match status" value="1"/>
</dbReference>
<dbReference type="Pfam" id="PF01042">
    <property type="entry name" value="Ribonuc_L-PSP"/>
    <property type="match status" value="1"/>
</dbReference>
<dbReference type="CDD" id="cd00448">
    <property type="entry name" value="YjgF_YER057c_UK114_family"/>
    <property type="match status" value="1"/>
</dbReference>
<proteinExistence type="inferred from homology"/>
<comment type="similarity">
    <text evidence="1">Belongs to the RutC family.</text>
</comment>
<dbReference type="GO" id="GO:0005829">
    <property type="term" value="C:cytosol"/>
    <property type="evidence" value="ECO:0007669"/>
    <property type="project" value="TreeGrafter"/>
</dbReference>
<evidence type="ECO:0000256" key="1">
    <source>
        <dbReference type="ARBA" id="ARBA00010552"/>
    </source>
</evidence>
<evidence type="ECO:0000313" key="4">
    <source>
        <dbReference type="Proteomes" id="UP000241167"/>
    </source>
</evidence>
<dbReference type="GO" id="GO:0019239">
    <property type="term" value="F:deaminase activity"/>
    <property type="evidence" value="ECO:0007669"/>
    <property type="project" value="TreeGrafter"/>
</dbReference>
<organism evidence="3 4">
    <name type="scientific">Allosphingosinicella deserti</name>
    <dbReference type="NCBI Taxonomy" id="2116704"/>
    <lineage>
        <taxon>Bacteria</taxon>
        <taxon>Pseudomonadati</taxon>
        <taxon>Pseudomonadota</taxon>
        <taxon>Alphaproteobacteria</taxon>
        <taxon>Sphingomonadales</taxon>
        <taxon>Sphingomonadaceae</taxon>
        <taxon>Allosphingosinicella</taxon>
    </lineage>
</organism>
<keyword evidence="2" id="KW-0732">Signal</keyword>